<dbReference type="SUPFAM" id="SSF53474">
    <property type="entry name" value="alpha/beta-Hydrolases"/>
    <property type="match status" value="1"/>
</dbReference>
<sequence length="289" mass="31956">MTANLPATKSVEVNGTRLHYVELGSDNKQSVVFVHGAVADYRIWQGQIEPFSHHYRVIAYSRRHNYPNEFQEGFQYTADNDGITQFASDLAELIRNLNLAPAHLVGHSDGGFTTLLSACKNPELVGSLVLGEPPAIPLVFKSNDKKDVQLAQALVDNVLKPAGEAMAKGDFEKGVRIFIDGVMSKGFFDQLPPPVRTSMVSNAPGFLKQLPNPMPSGLSVNDLDRASLVPTLFVRGELSPEFFQRATEIIKSRMKRSEEVFIEGATHELGIMTQPQTFNSKVLEFLQKN</sequence>
<dbReference type="STRING" id="1459636.NTE_00535"/>
<dbReference type="HOGENOM" id="CLU_020336_50_2_2"/>
<dbReference type="KEGG" id="nev:NTE_00535"/>
<gene>
    <name evidence="2" type="ORF">NTE_00535</name>
</gene>
<dbReference type="eggNOG" id="arCOG01648">
    <property type="taxonomic scope" value="Archaea"/>
</dbReference>
<dbReference type="GO" id="GO:0016746">
    <property type="term" value="F:acyltransferase activity"/>
    <property type="evidence" value="ECO:0007669"/>
    <property type="project" value="UniProtKB-KW"/>
</dbReference>
<organism evidence="2 3">
    <name type="scientific">Candidatus Nitrososphaera evergladensis SR1</name>
    <dbReference type="NCBI Taxonomy" id="1459636"/>
    <lineage>
        <taxon>Archaea</taxon>
        <taxon>Nitrososphaerota</taxon>
        <taxon>Nitrososphaeria</taxon>
        <taxon>Nitrososphaerales</taxon>
        <taxon>Nitrososphaeraceae</taxon>
        <taxon>Nitrososphaera</taxon>
    </lineage>
</organism>
<keyword evidence="2" id="KW-0378">Hydrolase</keyword>
<evidence type="ECO:0000313" key="3">
    <source>
        <dbReference type="Proteomes" id="UP000028194"/>
    </source>
</evidence>
<dbReference type="EMBL" id="CP007174">
    <property type="protein sequence ID" value="AIF82616.1"/>
    <property type="molecule type" value="Genomic_DNA"/>
</dbReference>
<dbReference type="GO" id="GO:0016787">
    <property type="term" value="F:hydrolase activity"/>
    <property type="evidence" value="ECO:0007669"/>
    <property type="project" value="UniProtKB-KW"/>
</dbReference>
<dbReference type="Proteomes" id="UP000028194">
    <property type="component" value="Chromosome"/>
</dbReference>
<dbReference type="Pfam" id="PF12697">
    <property type="entry name" value="Abhydrolase_6"/>
    <property type="match status" value="1"/>
</dbReference>
<keyword evidence="3" id="KW-1185">Reference proteome</keyword>
<proteinExistence type="predicted"/>
<dbReference type="PANTHER" id="PTHR43194:SF2">
    <property type="entry name" value="PEROXISOMAL MEMBRANE PROTEIN LPX1"/>
    <property type="match status" value="1"/>
</dbReference>
<protein>
    <submittedName>
        <fullName evidence="2">Putative hydrolase or acyltransferase of alpha/beta superfamily</fullName>
    </submittedName>
</protein>
<dbReference type="InterPro" id="IPR050228">
    <property type="entry name" value="Carboxylesterase_BioH"/>
</dbReference>
<evidence type="ECO:0000313" key="2">
    <source>
        <dbReference type="EMBL" id="AIF82616.1"/>
    </source>
</evidence>
<accession>A0A075MMA8</accession>
<dbReference type="InterPro" id="IPR029058">
    <property type="entry name" value="AB_hydrolase_fold"/>
</dbReference>
<reference evidence="2 3" key="1">
    <citation type="journal article" date="2014" name="PLoS ONE">
        <title>Genome Sequence of Candidatus Nitrososphaera evergladensis from Group I.1b Enriched from Everglades Soil Reveals Novel Genomic Features of the Ammonia-Oxidizing Archaea.</title>
        <authorList>
            <person name="Zhalnina K.V."/>
            <person name="Dias R."/>
            <person name="Leonard M.T."/>
            <person name="Dorr de Quadros P."/>
            <person name="Camargo F.A."/>
            <person name="Drew J.C."/>
            <person name="Farmerie W.G."/>
            <person name="Daroub S.H."/>
            <person name="Triplett E.W."/>
        </authorList>
    </citation>
    <scope>NUCLEOTIDE SEQUENCE [LARGE SCALE GENOMIC DNA]</scope>
    <source>
        <strain evidence="2 3">SR1</strain>
    </source>
</reference>
<dbReference type="InterPro" id="IPR000073">
    <property type="entry name" value="AB_hydrolase_1"/>
</dbReference>
<dbReference type="PANTHER" id="PTHR43194">
    <property type="entry name" value="HYDROLASE ALPHA/BETA FOLD FAMILY"/>
    <property type="match status" value="1"/>
</dbReference>
<keyword evidence="2" id="KW-0808">Transferase</keyword>
<evidence type="ECO:0000259" key="1">
    <source>
        <dbReference type="Pfam" id="PF12697"/>
    </source>
</evidence>
<name>A0A075MMA8_9ARCH</name>
<dbReference type="Gene3D" id="3.40.50.1820">
    <property type="entry name" value="alpha/beta hydrolase"/>
    <property type="match status" value="1"/>
</dbReference>
<dbReference type="AlphaFoldDB" id="A0A075MMA8"/>
<feature type="domain" description="AB hydrolase-1" evidence="1">
    <location>
        <begin position="31"/>
        <end position="278"/>
    </location>
</feature>
<keyword evidence="2" id="KW-0012">Acyltransferase</keyword>